<dbReference type="AlphaFoldDB" id="A0AA88R7V8"/>
<dbReference type="SUPFAM" id="SSF52402">
    <property type="entry name" value="Adenine nucleotide alpha hydrolases-like"/>
    <property type="match status" value="1"/>
</dbReference>
<dbReference type="InterPro" id="IPR006016">
    <property type="entry name" value="UspA"/>
</dbReference>
<reference evidence="2" key="1">
    <citation type="submission" date="2022-12" db="EMBL/GenBank/DDBJ databases">
        <title>Draft genome assemblies for two species of Escallonia (Escalloniales).</title>
        <authorList>
            <person name="Chanderbali A."/>
            <person name="Dervinis C."/>
            <person name="Anghel I."/>
            <person name="Soltis D."/>
            <person name="Soltis P."/>
            <person name="Zapata F."/>
        </authorList>
    </citation>
    <scope>NUCLEOTIDE SEQUENCE</scope>
    <source>
        <strain evidence="2">UCBG92.1500</strain>
        <tissue evidence="2">Leaf</tissue>
    </source>
</reference>
<dbReference type="EMBL" id="JAVXUO010001693">
    <property type="protein sequence ID" value="KAK2979959.1"/>
    <property type="molecule type" value="Genomic_DNA"/>
</dbReference>
<evidence type="ECO:0000313" key="3">
    <source>
        <dbReference type="Proteomes" id="UP001187471"/>
    </source>
</evidence>
<dbReference type="PANTHER" id="PTHR31964">
    <property type="entry name" value="ADENINE NUCLEOTIDE ALPHA HYDROLASES-LIKE SUPERFAMILY PROTEIN"/>
    <property type="match status" value="1"/>
</dbReference>
<dbReference type="Gene3D" id="3.40.50.620">
    <property type="entry name" value="HUPs"/>
    <property type="match status" value="1"/>
</dbReference>
<gene>
    <name evidence="2" type="ORF">RJ640_017974</name>
</gene>
<dbReference type="PRINTS" id="PR01438">
    <property type="entry name" value="UNVRSLSTRESS"/>
</dbReference>
<dbReference type="InterPro" id="IPR014729">
    <property type="entry name" value="Rossmann-like_a/b/a_fold"/>
</dbReference>
<comment type="caution">
    <text evidence="2">The sequence shown here is derived from an EMBL/GenBank/DDBJ whole genome shotgun (WGS) entry which is preliminary data.</text>
</comment>
<accession>A0AA88R7V8</accession>
<protein>
    <recommendedName>
        <fullName evidence="1">UspA domain-containing protein</fullName>
    </recommendedName>
</protein>
<dbReference type="Pfam" id="PF00582">
    <property type="entry name" value="Usp"/>
    <property type="match status" value="1"/>
</dbReference>
<evidence type="ECO:0000259" key="1">
    <source>
        <dbReference type="Pfam" id="PF00582"/>
    </source>
</evidence>
<evidence type="ECO:0000313" key="2">
    <source>
        <dbReference type="EMBL" id="KAK2979959.1"/>
    </source>
</evidence>
<sequence>MADRGRGGDVEKMDRVMIAIDESDTSHYALDWALQNLGESLAKSHVVIFTVQRSADYDYIQGSSVTPVDLIRNLLETQRKVAAALLDKAATVSRDAGVVVETSTEVGDPKMTICDAVERLNVDLLVVGTHGRGNLDREVLHSKGPMYVGSRTSRFRFQIQQGYPGNGIQNITLRFPIPDFRFRKAILEMLIAVVPLQSF</sequence>
<organism evidence="2 3">
    <name type="scientific">Escallonia rubra</name>
    <dbReference type="NCBI Taxonomy" id="112253"/>
    <lineage>
        <taxon>Eukaryota</taxon>
        <taxon>Viridiplantae</taxon>
        <taxon>Streptophyta</taxon>
        <taxon>Embryophyta</taxon>
        <taxon>Tracheophyta</taxon>
        <taxon>Spermatophyta</taxon>
        <taxon>Magnoliopsida</taxon>
        <taxon>eudicotyledons</taxon>
        <taxon>Gunneridae</taxon>
        <taxon>Pentapetalae</taxon>
        <taxon>asterids</taxon>
        <taxon>campanulids</taxon>
        <taxon>Escalloniales</taxon>
        <taxon>Escalloniaceae</taxon>
        <taxon>Escallonia</taxon>
    </lineage>
</organism>
<dbReference type="PANTHER" id="PTHR31964:SF113">
    <property type="entry name" value="USPA DOMAIN-CONTAINING PROTEIN"/>
    <property type="match status" value="1"/>
</dbReference>
<keyword evidence="3" id="KW-1185">Reference proteome</keyword>
<name>A0AA88R7V8_9ASTE</name>
<proteinExistence type="predicted"/>
<dbReference type="CDD" id="cd23659">
    <property type="entry name" value="USP_At3g01520-like"/>
    <property type="match status" value="1"/>
</dbReference>
<feature type="domain" description="UspA" evidence="1">
    <location>
        <begin position="14"/>
        <end position="142"/>
    </location>
</feature>
<dbReference type="InterPro" id="IPR006015">
    <property type="entry name" value="Universal_stress_UspA"/>
</dbReference>
<dbReference type="Proteomes" id="UP001187471">
    <property type="component" value="Unassembled WGS sequence"/>
</dbReference>